<evidence type="ECO:0000259" key="6">
    <source>
        <dbReference type="Pfam" id="PF08100"/>
    </source>
</evidence>
<keyword evidence="2" id="KW-0808">Transferase</keyword>
<evidence type="ECO:0000256" key="2">
    <source>
        <dbReference type="ARBA" id="ARBA00022679"/>
    </source>
</evidence>
<keyword evidence="8" id="KW-1185">Reference proteome</keyword>
<dbReference type="Gene3D" id="1.10.10.10">
    <property type="entry name" value="Winged helix-like DNA-binding domain superfamily/Winged helix DNA-binding domain"/>
    <property type="match status" value="1"/>
</dbReference>
<dbReference type="PROSITE" id="PS51683">
    <property type="entry name" value="SAM_OMT_II"/>
    <property type="match status" value="1"/>
</dbReference>
<protein>
    <submittedName>
        <fullName evidence="7">Methyltransferase</fullName>
    </submittedName>
</protein>
<keyword evidence="1 7" id="KW-0489">Methyltransferase</keyword>
<evidence type="ECO:0000313" key="7">
    <source>
        <dbReference type="EMBL" id="MFC4536720.1"/>
    </source>
</evidence>
<dbReference type="InterPro" id="IPR036388">
    <property type="entry name" value="WH-like_DNA-bd_sf"/>
</dbReference>
<name>A0ABV9CTU9_9ACTN</name>
<reference evidence="8" key="1">
    <citation type="journal article" date="2019" name="Int. J. Syst. Evol. Microbiol.">
        <title>The Global Catalogue of Microorganisms (GCM) 10K type strain sequencing project: providing services to taxonomists for standard genome sequencing and annotation.</title>
        <authorList>
            <consortium name="The Broad Institute Genomics Platform"/>
            <consortium name="The Broad Institute Genome Sequencing Center for Infectious Disease"/>
            <person name="Wu L."/>
            <person name="Ma J."/>
        </authorList>
    </citation>
    <scope>NUCLEOTIDE SEQUENCE [LARGE SCALE GENOMIC DNA]</scope>
    <source>
        <strain evidence="8">CGMCC 4.7132</strain>
    </source>
</reference>
<organism evidence="7 8">
    <name type="scientific">Sphaerisporangium dianthi</name>
    <dbReference type="NCBI Taxonomy" id="1436120"/>
    <lineage>
        <taxon>Bacteria</taxon>
        <taxon>Bacillati</taxon>
        <taxon>Actinomycetota</taxon>
        <taxon>Actinomycetes</taxon>
        <taxon>Streptosporangiales</taxon>
        <taxon>Streptosporangiaceae</taxon>
        <taxon>Sphaerisporangium</taxon>
    </lineage>
</organism>
<evidence type="ECO:0000313" key="8">
    <source>
        <dbReference type="Proteomes" id="UP001596004"/>
    </source>
</evidence>
<dbReference type="PIRSF" id="PIRSF005739">
    <property type="entry name" value="O-mtase"/>
    <property type="match status" value="1"/>
</dbReference>
<dbReference type="InterPro" id="IPR016461">
    <property type="entry name" value="COMT-like"/>
</dbReference>
<feature type="domain" description="O-methyltransferase dimerisation" evidence="6">
    <location>
        <begin position="36"/>
        <end position="106"/>
    </location>
</feature>
<keyword evidence="3" id="KW-0949">S-adenosyl-L-methionine</keyword>
<feature type="region of interest" description="Disordered" evidence="4">
    <location>
        <begin position="1"/>
        <end position="20"/>
    </location>
</feature>
<dbReference type="Gene3D" id="1.10.287.1350">
    <property type="match status" value="1"/>
</dbReference>
<comment type="caution">
    <text evidence="7">The sequence shown here is derived from an EMBL/GenBank/DDBJ whole genome shotgun (WGS) entry which is preliminary data.</text>
</comment>
<accession>A0ABV9CTU9</accession>
<dbReference type="GO" id="GO:0032259">
    <property type="term" value="P:methylation"/>
    <property type="evidence" value="ECO:0007669"/>
    <property type="project" value="UniProtKB-KW"/>
</dbReference>
<dbReference type="InterPro" id="IPR029063">
    <property type="entry name" value="SAM-dependent_MTases_sf"/>
</dbReference>
<dbReference type="Pfam" id="PF08100">
    <property type="entry name" value="Dimerisation"/>
    <property type="match status" value="1"/>
</dbReference>
<evidence type="ECO:0000256" key="3">
    <source>
        <dbReference type="ARBA" id="ARBA00022691"/>
    </source>
</evidence>
<gene>
    <name evidence="7" type="ORF">ACFO60_38630</name>
</gene>
<dbReference type="InterPro" id="IPR001077">
    <property type="entry name" value="COMT_C"/>
</dbReference>
<evidence type="ECO:0000259" key="5">
    <source>
        <dbReference type="Pfam" id="PF00891"/>
    </source>
</evidence>
<evidence type="ECO:0000256" key="1">
    <source>
        <dbReference type="ARBA" id="ARBA00022603"/>
    </source>
</evidence>
<dbReference type="RefSeq" id="WP_380851705.1">
    <property type="nucleotide sequence ID" value="NZ_JBHSFP010000055.1"/>
</dbReference>
<feature type="domain" description="O-methyltransferase C-terminal" evidence="5">
    <location>
        <begin position="132"/>
        <end position="336"/>
    </location>
</feature>
<sequence length="369" mass="38114">MTTTPVRPAPVPGEGAAPMPAAPPPEVGVLARLADLVTPMALRVAATLRLVDLISAGATTVEALAAASGTDPDALGRLVRHLVAVGVLEAGGDGRLSPTAVGALLADGHPSNQRSWLDLGQAVAHADLGLAHLLSAVRAGRAVHELAHGRTFWEDLSADPALGASFDALMGGRREALFEAAVAARDWSSSQHVADVGGGTGGQISALLRAEPGLRGTLVELPGPAERARREIAAAGLADRCSVVAGDFFQELPVRADTIVLSRVLHDWPDEDAVRILVRCRDALTPGGRVVLVEKAVETLATDPGFTGMDLRMLVYVGGRERTASGWEALALRAGLRVVSISPPFGFGSSVLELAPDDDAPLPPALDRA</sequence>
<dbReference type="PANTHER" id="PTHR43712">
    <property type="entry name" value="PUTATIVE (AFU_ORTHOLOGUE AFUA_4G14580)-RELATED"/>
    <property type="match status" value="1"/>
</dbReference>
<dbReference type="GO" id="GO:0008168">
    <property type="term" value="F:methyltransferase activity"/>
    <property type="evidence" value="ECO:0007669"/>
    <property type="project" value="UniProtKB-KW"/>
</dbReference>
<dbReference type="Gene3D" id="3.40.50.150">
    <property type="entry name" value="Vaccinia Virus protein VP39"/>
    <property type="match status" value="1"/>
</dbReference>
<dbReference type="CDD" id="cd02440">
    <property type="entry name" value="AdoMet_MTases"/>
    <property type="match status" value="1"/>
</dbReference>
<dbReference type="EMBL" id="JBHSFP010000055">
    <property type="protein sequence ID" value="MFC4536720.1"/>
    <property type="molecule type" value="Genomic_DNA"/>
</dbReference>
<dbReference type="Proteomes" id="UP001596004">
    <property type="component" value="Unassembled WGS sequence"/>
</dbReference>
<dbReference type="Pfam" id="PF00891">
    <property type="entry name" value="Methyltransf_2"/>
    <property type="match status" value="1"/>
</dbReference>
<dbReference type="SUPFAM" id="SSF53335">
    <property type="entry name" value="S-adenosyl-L-methionine-dependent methyltransferases"/>
    <property type="match status" value="1"/>
</dbReference>
<dbReference type="InterPro" id="IPR012967">
    <property type="entry name" value="COMT_dimerisation"/>
</dbReference>
<dbReference type="SUPFAM" id="SSF46785">
    <property type="entry name" value="Winged helix' DNA-binding domain"/>
    <property type="match status" value="1"/>
</dbReference>
<evidence type="ECO:0000256" key="4">
    <source>
        <dbReference type="SAM" id="MobiDB-lite"/>
    </source>
</evidence>
<dbReference type="InterPro" id="IPR036390">
    <property type="entry name" value="WH_DNA-bd_sf"/>
</dbReference>
<proteinExistence type="predicted"/>
<dbReference type="PANTHER" id="PTHR43712:SF2">
    <property type="entry name" value="O-METHYLTRANSFERASE CICE"/>
    <property type="match status" value="1"/>
</dbReference>